<dbReference type="InterPro" id="IPR042119">
    <property type="entry name" value="QueA_dom2"/>
</dbReference>
<name>A0A381R604_9ZZZZ</name>
<dbReference type="PANTHER" id="PTHR30307:SF0">
    <property type="entry name" value="S-ADENOSYLMETHIONINE:TRNA RIBOSYLTRANSFERASE-ISOMERASE"/>
    <property type="match status" value="1"/>
</dbReference>
<sequence length="365" mass="39659">VKDGSRVSDYEYDLSPGRIAQYPTERRDQSRLLVVPWGSEPFEHRVFSDLVDLLNPGDVLVVNESRVGPARLLGRKPTGASSEILLLRPLAGGDVTDHEVGHEGAVSKDPDEATLWEALVRPGGKLKPGRLVNIAPGFDVEIVDGAPGGGRIVRLVVDGSVREALEAHGRVPLPPYLERDDEPLDRERYQTVYARVPGSVAAPTAGLHFTPELLEMIDEKGVERVAVTLDVGVGTFRPVEVDDPAGHDMHSEQYFVSAEAAEAINAARGEGRSIWAVGTTVVRTLESAARDGVVGEGSGATDLFIRPPYDFQMVDGLITNFHLPRSTLLMLVAAFGGYERTMEAYGVAIREGYRFYSYGDAMVVR</sequence>
<evidence type="ECO:0000256" key="3">
    <source>
        <dbReference type="ARBA" id="ARBA00022490"/>
    </source>
</evidence>
<keyword evidence="5" id="KW-0949">S-adenosyl-L-methionine</keyword>
<dbReference type="Pfam" id="PF02547">
    <property type="entry name" value="Queuosine_synth"/>
    <property type="match status" value="1"/>
</dbReference>
<dbReference type="GO" id="GO:0008616">
    <property type="term" value="P:tRNA queuosine(34) biosynthetic process"/>
    <property type="evidence" value="ECO:0007669"/>
    <property type="project" value="UniProtKB-KW"/>
</dbReference>
<dbReference type="PANTHER" id="PTHR30307">
    <property type="entry name" value="S-ADENOSYLMETHIONINE:TRNA RIBOSYLTRANSFERASE-ISOMERASE"/>
    <property type="match status" value="1"/>
</dbReference>
<dbReference type="EMBL" id="UINC01001705">
    <property type="protein sequence ID" value="SUZ86980.1"/>
    <property type="molecule type" value="Genomic_DNA"/>
</dbReference>
<reference evidence="7" key="1">
    <citation type="submission" date="2018-05" db="EMBL/GenBank/DDBJ databases">
        <authorList>
            <person name="Lanie J.A."/>
            <person name="Ng W.-L."/>
            <person name="Kazmierczak K.M."/>
            <person name="Andrzejewski T.M."/>
            <person name="Davidsen T.M."/>
            <person name="Wayne K.J."/>
            <person name="Tettelin H."/>
            <person name="Glass J.I."/>
            <person name="Rusch D."/>
            <person name="Podicherti R."/>
            <person name="Tsui H.-C.T."/>
            <person name="Winkler M.E."/>
        </authorList>
    </citation>
    <scope>NUCLEOTIDE SEQUENCE</scope>
</reference>
<dbReference type="InterPro" id="IPR042118">
    <property type="entry name" value="QueA_dom1"/>
</dbReference>
<dbReference type="GO" id="GO:0005737">
    <property type="term" value="C:cytoplasm"/>
    <property type="evidence" value="ECO:0007669"/>
    <property type="project" value="UniProtKB-SubCell"/>
</dbReference>
<dbReference type="InterPro" id="IPR003699">
    <property type="entry name" value="QueA"/>
</dbReference>
<evidence type="ECO:0000256" key="2">
    <source>
        <dbReference type="ARBA" id="ARBA00011245"/>
    </source>
</evidence>
<evidence type="ECO:0008006" key="8">
    <source>
        <dbReference type="Google" id="ProtNLM"/>
    </source>
</evidence>
<feature type="non-terminal residue" evidence="7">
    <location>
        <position position="1"/>
    </location>
</feature>
<gene>
    <name evidence="7" type="ORF">METZ01_LOCUS39834</name>
</gene>
<dbReference type="Gene3D" id="2.40.10.240">
    <property type="entry name" value="QueA-like"/>
    <property type="match status" value="1"/>
</dbReference>
<dbReference type="GO" id="GO:0051075">
    <property type="term" value="F:S-adenosylmethionine:tRNA ribosyltransferase-isomerase activity"/>
    <property type="evidence" value="ECO:0007669"/>
    <property type="project" value="TreeGrafter"/>
</dbReference>
<accession>A0A381R604</accession>
<proteinExistence type="inferred from homology"/>
<dbReference type="InterPro" id="IPR036100">
    <property type="entry name" value="QueA_sf"/>
</dbReference>
<dbReference type="NCBIfam" id="TIGR00113">
    <property type="entry name" value="queA"/>
    <property type="match status" value="1"/>
</dbReference>
<evidence type="ECO:0000256" key="5">
    <source>
        <dbReference type="ARBA" id="ARBA00022691"/>
    </source>
</evidence>
<keyword evidence="6" id="KW-0671">Queuosine biosynthesis</keyword>
<evidence type="ECO:0000256" key="1">
    <source>
        <dbReference type="ARBA" id="ARBA00004496"/>
    </source>
</evidence>
<keyword evidence="3" id="KW-0963">Cytoplasm</keyword>
<evidence type="ECO:0000256" key="6">
    <source>
        <dbReference type="ARBA" id="ARBA00022785"/>
    </source>
</evidence>
<dbReference type="AlphaFoldDB" id="A0A381R604"/>
<dbReference type="Gene3D" id="3.40.1780.10">
    <property type="entry name" value="QueA-like"/>
    <property type="match status" value="1"/>
</dbReference>
<dbReference type="FunFam" id="3.40.1780.10:FF:000001">
    <property type="entry name" value="S-adenosylmethionine:tRNA ribosyltransferase-isomerase"/>
    <property type="match status" value="1"/>
</dbReference>
<evidence type="ECO:0000313" key="7">
    <source>
        <dbReference type="EMBL" id="SUZ86980.1"/>
    </source>
</evidence>
<dbReference type="NCBIfam" id="NF001140">
    <property type="entry name" value="PRK00147.1"/>
    <property type="match status" value="1"/>
</dbReference>
<evidence type="ECO:0000256" key="4">
    <source>
        <dbReference type="ARBA" id="ARBA00022679"/>
    </source>
</evidence>
<comment type="subunit">
    <text evidence="2">Monomer.</text>
</comment>
<organism evidence="7">
    <name type="scientific">marine metagenome</name>
    <dbReference type="NCBI Taxonomy" id="408172"/>
    <lineage>
        <taxon>unclassified sequences</taxon>
        <taxon>metagenomes</taxon>
        <taxon>ecological metagenomes</taxon>
    </lineage>
</organism>
<keyword evidence="4" id="KW-0808">Transferase</keyword>
<dbReference type="SUPFAM" id="SSF111337">
    <property type="entry name" value="QueA-like"/>
    <property type="match status" value="1"/>
</dbReference>
<dbReference type="HAMAP" id="MF_00113">
    <property type="entry name" value="QueA"/>
    <property type="match status" value="1"/>
</dbReference>
<protein>
    <recommendedName>
        <fullName evidence="8">S-adenosylmethionine:tRNA ribosyltransferase-isomerase</fullName>
    </recommendedName>
</protein>
<comment type="subcellular location">
    <subcellularLocation>
        <location evidence="1">Cytoplasm</location>
    </subcellularLocation>
</comment>